<dbReference type="GO" id="GO:0005576">
    <property type="term" value="C:extracellular region"/>
    <property type="evidence" value="ECO:0007669"/>
    <property type="project" value="UniProtKB-SubCell"/>
</dbReference>
<evidence type="ECO:0000256" key="6">
    <source>
        <dbReference type="ARBA" id="ARBA00022729"/>
    </source>
</evidence>
<evidence type="ECO:0000313" key="12">
    <source>
        <dbReference type="Proteomes" id="UP000244005"/>
    </source>
</evidence>
<accession>A0A2R6WCE0</accession>
<dbReference type="InterPro" id="IPR017853">
    <property type="entry name" value="GH"/>
</dbReference>
<dbReference type="OMA" id="WIEEMAP"/>
<dbReference type="EMBL" id="KZ772782">
    <property type="protein sequence ID" value="PTQ31524.1"/>
    <property type="molecule type" value="Genomic_DNA"/>
</dbReference>
<comment type="catalytic activity">
    <reaction evidence="1">
        <text>Random hydrolysis of (1-&gt;4)-beta-D-mannosidic linkages in mannans, galactomannans and glucomannans.</text>
        <dbReference type="EC" id="3.2.1.78"/>
    </reaction>
</comment>
<evidence type="ECO:0000313" key="11">
    <source>
        <dbReference type="EMBL" id="PTQ31524.1"/>
    </source>
</evidence>
<dbReference type="PANTHER" id="PTHR31451:SF39">
    <property type="entry name" value="MANNAN ENDO-1,4-BETA-MANNOSIDASE 1"/>
    <property type="match status" value="1"/>
</dbReference>
<dbReference type="GO" id="GO:0000272">
    <property type="term" value="P:polysaccharide catabolic process"/>
    <property type="evidence" value="ECO:0007669"/>
    <property type="project" value="InterPro"/>
</dbReference>
<feature type="chain" id="PRO_5015316799" description="mannan endo-1,4-beta-mannosidase" evidence="9">
    <location>
        <begin position="29"/>
        <end position="425"/>
    </location>
</feature>
<evidence type="ECO:0000256" key="3">
    <source>
        <dbReference type="ARBA" id="ARBA00005641"/>
    </source>
</evidence>
<organism evidence="11 12">
    <name type="scientific">Marchantia polymorpha</name>
    <name type="common">Common liverwort</name>
    <name type="synonym">Marchantia aquatica</name>
    <dbReference type="NCBI Taxonomy" id="3197"/>
    <lineage>
        <taxon>Eukaryota</taxon>
        <taxon>Viridiplantae</taxon>
        <taxon>Streptophyta</taxon>
        <taxon>Embryophyta</taxon>
        <taxon>Marchantiophyta</taxon>
        <taxon>Marchantiopsida</taxon>
        <taxon>Marchantiidae</taxon>
        <taxon>Marchantiales</taxon>
        <taxon>Marchantiaceae</taxon>
        <taxon>Marchantia</taxon>
    </lineage>
</organism>
<dbReference type="Gene3D" id="3.20.20.80">
    <property type="entry name" value="Glycosidases"/>
    <property type="match status" value="1"/>
</dbReference>
<keyword evidence="5" id="KW-0964">Secreted</keyword>
<evidence type="ECO:0000256" key="4">
    <source>
        <dbReference type="ARBA" id="ARBA00012706"/>
    </source>
</evidence>
<evidence type="ECO:0000256" key="8">
    <source>
        <dbReference type="ARBA" id="ARBA00023295"/>
    </source>
</evidence>
<gene>
    <name evidence="11" type="ORF">MARPO_0110s0017</name>
</gene>
<evidence type="ECO:0000256" key="1">
    <source>
        <dbReference type="ARBA" id="ARBA00001678"/>
    </source>
</evidence>
<evidence type="ECO:0000256" key="5">
    <source>
        <dbReference type="ARBA" id="ARBA00022525"/>
    </source>
</evidence>
<evidence type="ECO:0000259" key="10">
    <source>
        <dbReference type="Pfam" id="PF26410"/>
    </source>
</evidence>
<dbReference type="FunFam" id="3.20.20.80:FF:000012">
    <property type="entry name" value="Mannan endo-1,4-beta-mannosidase 6"/>
    <property type="match status" value="1"/>
</dbReference>
<dbReference type="Gramene" id="Mp8g13360.1">
    <property type="protein sequence ID" value="Mp8g13360.1.cds"/>
    <property type="gene ID" value="Mp8g13360"/>
</dbReference>
<evidence type="ECO:0000256" key="7">
    <source>
        <dbReference type="ARBA" id="ARBA00022801"/>
    </source>
</evidence>
<keyword evidence="12" id="KW-1185">Reference proteome</keyword>
<protein>
    <recommendedName>
        <fullName evidence="4">mannan endo-1,4-beta-mannosidase</fullName>
        <ecNumber evidence="4">3.2.1.78</ecNumber>
    </recommendedName>
</protein>
<evidence type="ECO:0000256" key="2">
    <source>
        <dbReference type="ARBA" id="ARBA00004613"/>
    </source>
</evidence>
<name>A0A2R6WCE0_MARPO</name>
<proteinExistence type="inferred from homology"/>
<dbReference type="GO" id="GO:0016985">
    <property type="term" value="F:mannan endo-1,4-beta-mannosidase activity"/>
    <property type="evidence" value="ECO:0000318"/>
    <property type="project" value="GO_Central"/>
</dbReference>
<reference evidence="12" key="1">
    <citation type="journal article" date="2017" name="Cell">
        <title>Insights into land plant evolution garnered from the Marchantia polymorpha genome.</title>
        <authorList>
            <person name="Bowman J.L."/>
            <person name="Kohchi T."/>
            <person name="Yamato K.T."/>
            <person name="Jenkins J."/>
            <person name="Shu S."/>
            <person name="Ishizaki K."/>
            <person name="Yamaoka S."/>
            <person name="Nishihama R."/>
            <person name="Nakamura Y."/>
            <person name="Berger F."/>
            <person name="Adam C."/>
            <person name="Aki S.S."/>
            <person name="Althoff F."/>
            <person name="Araki T."/>
            <person name="Arteaga-Vazquez M.A."/>
            <person name="Balasubrmanian S."/>
            <person name="Barry K."/>
            <person name="Bauer D."/>
            <person name="Boehm C.R."/>
            <person name="Briginshaw L."/>
            <person name="Caballero-Perez J."/>
            <person name="Catarino B."/>
            <person name="Chen F."/>
            <person name="Chiyoda S."/>
            <person name="Chovatia M."/>
            <person name="Davies K.M."/>
            <person name="Delmans M."/>
            <person name="Demura T."/>
            <person name="Dierschke T."/>
            <person name="Dolan L."/>
            <person name="Dorantes-Acosta A.E."/>
            <person name="Eklund D.M."/>
            <person name="Florent S.N."/>
            <person name="Flores-Sandoval E."/>
            <person name="Fujiyama A."/>
            <person name="Fukuzawa H."/>
            <person name="Galik B."/>
            <person name="Grimanelli D."/>
            <person name="Grimwood J."/>
            <person name="Grossniklaus U."/>
            <person name="Hamada T."/>
            <person name="Haseloff J."/>
            <person name="Hetherington A.J."/>
            <person name="Higo A."/>
            <person name="Hirakawa Y."/>
            <person name="Hundley H.N."/>
            <person name="Ikeda Y."/>
            <person name="Inoue K."/>
            <person name="Inoue S.I."/>
            <person name="Ishida S."/>
            <person name="Jia Q."/>
            <person name="Kakita M."/>
            <person name="Kanazawa T."/>
            <person name="Kawai Y."/>
            <person name="Kawashima T."/>
            <person name="Kennedy M."/>
            <person name="Kinose K."/>
            <person name="Kinoshita T."/>
            <person name="Kohara Y."/>
            <person name="Koide E."/>
            <person name="Komatsu K."/>
            <person name="Kopischke S."/>
            <person name="Kubo M."/>
            <person name="Kyozuka J."/>
            <person name="Lagercrantz U."/>
            <person name="Lin S.S."/>
            <person name="Lindquist E."/>
            <person name="Lipzen A.M."/>
            <person name="Lu C.W."/>
            <person name="De Luna E."/>
            <person name="Martienssen R.A."/>
            <person name="Minamino N."/>
            <person name="Mizutani M."/>
            <person name="Mizutani M."/>
            <person name="Mochizuki N."/>
            <person name="Monte I."/>
            <person name="Mosher R."/>
            <person name="Nagasaki H."/>
            <person name="Nakagami H."/>
            <person name="Naramoto S."/>
            <person name="Nishitani K."/>
            <person name="Ohtani M."/>
            <person name="Okamoto T."/>
            <person name="Okumura M."/>
            <person name="Phillips J."/>
            <person name="Pollak B."/>
            <person name="Reinders A."/>
            <person name="Rovekamp M."/>
            <person name="Sano R."/>
            <person name="Sawa S."/>
            <person name="Schmid M.W."/>
            <person name="Shirakawa M."/>
            <person name="Solano R."/>
            <person name="Spunde A."/>
            <person name="Suetsugu N."/>
            <person name="Sugano S."/>
            <person name="Sugiyama A."/>
            <person name="Sun R."/>
            <person name="Suzuki Y."/>
            <person name="Takenaka M."/>
            <person name="Takezawa D."/>
            <person name="Tomogane H."/>
            <person name="Tsuzuki M."/>
            <person name="Ueda T."/>
            <person name="Umeda M."/>
            <person name="Ward J.M."/>
            <person name="Watanabe Y."/>
            <person name="Yazaki K."/>
            <person name="Yokoyama R."/>
            <person name="Yoshitake Y."/>
            <person name="Yotsui I."/>
            <person name="Zachgo S."/>
            <person name="Schmutz J."/>
        </authorList>
    </citation>
    <scope>NUCLEOTIDE SEQUENCE [LARGE SCALE GENOMIC DNA]</scope>
    <source>
        <strain evidence="12">Tak-1</strain>
    </source>
</reference>
<dbReference type="EC" id="3.2.1.78" evidence="4"/>
<dbReference type="InterPro" id="IPR001547">
    <property type="entry name" value="Glyco_hydro_5"/>
</dbReference>
<keyword evidence="8" id="KW-0326">Glycosidase</keyword>
<dbReference type="InterPro" id="IPR045053">
    <property type="entry name" value="MAN-like"/>
</dbReference>
<dbReference type="SUPFAM" id="SSF51445">
    <property type="entry name" value="(Trans)glycosidases"/>
    <property type="match status" value="1"/>
</dbReference>
<dbReference type="AlphaFoldDB" id="A0A2R6WCE0"/>
<comment type="similarity">
    <text evidence="3">Belongs to the glycosyl hydrolase 5 (cellulase A) family.</text>
</comment>
<comment type="subcellular location">
    <subcellularLocation>
        <location evidence="2">Secreted</location>
    </subcellularLocation>
</comment>
<sequence length="425" mass="47266">MATTSTSVRRFTLLLFALLAQLSVTVTAGLTGGIIRRKGTAFVDSAGNPFLVHGCNFYWLMYQGASPASRPMVDKVFQDAQTLGLNVGRTWAFSDGGDRALQISPGVYDENVFKALDYAVYQAQKHNMRLVMSLVNNYDSYGGKPQYAIWGRQKGLNLANDDAFYTNAMLRTWYKNHVKKVLTRVNTYTGVAYKDDPTIFAWELMNEPHCETDPSGNTIAAWVKEMAAYLKSIDSKHLLEIGLEGFYGASTAATRRWANPFESDGAGTDFIRLNKIANVDYATVHSYPDLWLPSWTNAAKLTFLQIWVNIHIKDATNILNMPVLFCEFGKNSRVPGFVPAQRQQFFWTVYNSVFSSISKGGGGAGSMLWQLLPKGMEAWDDGFAIYASDSSTSSIIDVQTSRLSKARATLMAAAADKPKYRRLLL</sequence>
<feature type="domain" description="Glycoside hydrolase family 5" evidence="10">
    <location>
        <begin position="35"/>
        <end position="370"/>
    </location>
</feature>
<keyword evidence="7" id="KW-0378">Hydrolase</keyword>
<feature type="signal peptide" evidence="9">
    <location>
        <begin position="1"/>
        <end position="28"/>
    </location>
</feature>
<dbReference type="Pfam" id="PF26410">
    <property type="entry name" value="GH5_mannosidase"/>
    <property type="match status" value="1"/>
</dbReference>
<dbReference type="PANTHER" id="PTHR31451">
    <property type="match status" value="1"/>
</dbReference>
<evidence type="ECO:0000256" key="9">
    <source>
        <dbReference type="SAM" id="SignalP"/>
    </source>
</evidence>
<dbReference type="Proteomes" id="UP000244005">
    <property type="component" value="Unassembled WGS sequence"/>
</dbReference>
<keyword evidence="6 9" id="KW-0732">Signal</keyword>
<dbReference type="OrthoDB" id="406631at2759"/>